<evidence type="ECO:0000313" key="2">
    <source>
        <dbReference type="EMBL" id="MPC72063.1"/>
    </source>
</evidence>
<evidence type="ECO:0000256" key="1">
    <source>
        <dbReference type="SAM" id="MobiDB-lite"/>
    </source>
</evidence>
<sequence>MCGVCNIKEKIREVRLRYFAHVKRRDEGEPVKEAGNANTSYVENEKRYEDDEPVKKAMLIPVRKRRSVGRQRIRWFDVLKRGMNNLRIQEEAAMSRNRWKKHHKCLGSEGRVESKRTLRVTSEERERDLINSSA</sequence>
<feature type="compositionally biased region" description="Basic and acidic residues" evidence="1">
    <location>
        <begin position="110"/>
        <end position="134"/>
    </location>
</feature>
<protein>
    <submittedName>
        <fullName evidence="2">Uncharacterized protein</fullName>
    </submittedName>
</protein>
<accession>A0A5B7HPJ3</accession>
<keyword evidence="3" id="KW-1185">Reference proteome</keyword>
<dbReference type="EMBL" id="VSRR010034057">
    <property type="protein sequence ID" value="MPC72063.1"/>
    <property type="molecule type" value="Genomic_DNA"/>
</dbReference>
<comment type="caution">
    <text evidence="2">The sequence shown here is derived from an EMBL/GenBank/DDBJ whole genome shotgun (WGS) entry which is preliminary data.</text>
</comment>
<gene>
    <name evidence="2" type="ORF">E2C01_066356</name>
</gene>
<name>A0A5B7HPJ3_PORTR</name>
<proteinExistence type="predicted"/>
<feature type="region of interest" description="Disordered" evidence="1">
    <location>
        <begin position="27"/>
        <end position="48"/>
    </location>
</feature>
<evidence type="ECO:0000313" key="3">
    <source>
        <dbReference type="Proteomes" id="UP000324222"/>
    </source>
</evidence>
<feature type="region of interest" description="Disordered" evidence="1">
    <location>
        <begin position="107"/>
        <end position="134"/>
    </location>
</feature>
<dbReference type="AlphaFoldDB" id="A0A5B7HPJ3"/>
<reference evidence="2 3" key="1">
    <citation type="submission" date="2019-05" db="EMBL/GenBank/DDBJ databases">
        <title>Another draft genome of Portunus trituberculatus and its Hox gene families provides insights of decapod evolution.</title>
        <authorList>
            <person name="Jeong J.-H."/>
            <person name="Song I."/>
            <person name="Kim S."/>
            <person name="Choi T."/>
            <person name="Kim D."/>
            <person name="Ryu S."/>
            <person name="Kim W."/>
        </authorList>
    </citation>
    <scope>NUCLEOTIDE SEQUENCE [LARGE SCALE GENOMIC DNA]</scope>
    <source>
        <tissue evidence="2">Muscle</tissue>
    </source>
</reference>
<organism evidence="2 3">
    <name type="scientific">Portunus trituberculatus</name>
    <name type="common">Swimming crab</name>
    <name type="synonym">Neptunus trituberculatus</name>
    <dbReference type="NCBI Taxonomy" id="210409"/>
    <lineage>
        <taxon>Eukaryota</taxon>
        <taxon>Metazoa</taxon>
        <taxon>Ecdysozoa</taxon>
        <taxon>Arthropoda</taxon>
        <taxon>Crustacea</taxon>
        <taxon>Multicrustacea</taxon>
        <taxon>Malacostraca</taxon>
        <taxon>Eumalacostraca</taxon>
        <taxon>Eucarida</taxon>
        <taxon>Decapoda</taxon>
        <taxon>Pleocyemata</taxon>
        <taxon>Brachyura</taxon>
        <taxon>Eubrachyura</taxon>
        <taxon>Portunoidea</taxon>
        <taxon>Portunidae</taxon>
        <taxon>Portuninae</taxon>
        <taxon>Portunus</taxon>
    </lineage>
</organism>
<dbReference type="Proteomes" id="UP000324222">
    <property type="component" value="Unassembled WGS sequence"/>
</dbReference>